<comment type="caution">
    <text evidence="2">The sequence shown here is derived from an EMBL/GenBank/DDBJ whole genome shotgun (WGS) entry which is preliminary data.</text>
</comment>
<sequence length="209" mass="24528">MEEDNKTEDGSKWIEKAKLNPRVYLFWWRLRNKAIPTNQFLCYRRLMGHDNCPRGCNILEDGDHVITTCGKLKEVLEILNSWEFWIPNCCKWMDDKSKWMVNLYCNTIYLSWKARNLWVHENKISSPFIIAFKAVDIAAVIRNSACISSGIENANQPEWLLNSWHPSAPDWIKVNIDAALFKYYKARIGVVFRDCQGKFLMAFGISYIH</sequence>
<dbReference type="Proteomes" id="UP000829196">
    <property type="component" value="Unassembled WGS sequence"/>
</dbReference>
<accession>A0A8T3CAE2</accession>
<feature type="domain" description="Reverse transcriptase zinc-binding" evidence="1">
    <location>
        <begin position="5"/>
        <end position="73"/>
    </location>
</feature>
<evidence type="ECO:0000313" key="3">
    <source>
        <dbReference type="Proteomes" id="UP000829196"/>
    </source>
</evidence>
<proteinExistence type="predicted"/>
<protein>
    <recommendedName>
        <fullName evidence="1">Reverse transcriptase zinc-binding domain-containing protein</fullName>
    </recommendedName>
</protein>
<evidence type="ECO:0000259" key="1">
    <source>
        <dbReference type="Pfam" id="PF13966"/>
    </source>
</evidence>
<dbReference type="Pfam" id="PF13966">
    <property type="entry name" value="zf-RVT"/>
    <property type="match status" value="1"/>
</dbReference>
<evidence type="ECO:0000313" key="2">
    <source>
        <dbReference type="EMBL" id="KAI0529199.1"/>
    </source>
</evidence>
<keyword evidence="3" id="KW-1185">Reference proteome</keyword>
<gene>
    <name evidence="2" type="ORF">KFK09_001746</name>
</gene>
<dbReference type="OrthoDB" id="10295703at2759"/>
<name>A0A8T3CAE2_DENNO</name>
<dbReference type="EMBL" id="JAGYWB010000002">
    <property type="protein sequence ID" value="KAI0529199.1"/>
    <property type="molecule type" value="Genomic_DNA"/>
</dbReference>
<dbReference type="InterPro" id="IPR026960">
    <property type="entry name" value="RVT-Znf"/>
</dbReference>
<dbReference type="AlphaFoldDB" id="A0A8T3CAE2"/>
<reference evidence="2" key="1">
    <citation type="journal article" date="2022" name="Front. Genet.">
        <title>Chromosome-Scale Assembly of the Dendrobium nobile Genome Provides Insights Into the Molecular Mechanism of the Biosynthesis of the Medicinal Active Ingredient of Dendrobium.</title>
        <authorList>
            <person name="Xu Q."/>
            <person name="Niu S.-C."/>
            <person name="Li K.-L."/>
            <person name="Zheng P.-J."/>
            <person name="Zhang X.-J."/>
            <person name="Jia Y."/>
            <person name="Liu Y."/>
            <person name="Niu Y.-X."/>
            <person name="Yu L.-H."/>
            <person name="Chen D.-F."/>
            <person name="Zhang G.-Q."/>
        </authorList>
    </citation>
    <scope>NUCLEOTIDE SEQUENCE</scope>
    <source>
        <tissue evidence="2">Leaf</tissue>
    </source>
</reference>
<organism evidence="2 3">
    <name type="scientific">Dendrobium nobile</name>
    <name type="common">Orchid</name>
    <dbReference type="NCBI Taxonomy" id="94219"/>
    <lineage>
        <taxon>Eukaryota</taxon>
        <taxon>Viridiplantae</taxon>
        <taxon>Streptophyta</taxon>
        <taxon>Embryophyta</taxon>
        <taxon>Tracheophyta</taxon>
        <taxon>Spermatophyta</taxon>
        <taxon>Magnoliopsida</taxon>
        <taxon>Liliopsida</taxon>
        <taxon>Asparagales</taxon>
        <taxon>Orchidaceae</taxon>
        <taxon>Epidendroideae</taxon>
        <taxon>Malaxideae</taxon>
        <taxon>Dendrobiinae</taxon>
        <taxon>Dendrobium</taxon>
    </lineage>
</organism>